<keyword evidence="6 7" id="KW-0503">Monooxygenase</keyword>
<evidence type="ECO:0000256" key="3">
    <source>
        <dbReference type="ARBA" id="ARBA00022723"/>
    </source>
</evidence>
<dbReference type="InterPro" id="IPR001128">
    <property type="entry name" value="Cyt_P450"/>
</dbReference>
<keyword evidence="9" id="KW-1185">Reference proteome</keyword>
<dbReference type="KEGG" id="sqz:FQU76_22270"/>
<keyword evidence="2 7" id="KW-0349">Heme</keyword>
<dbReference type="GO" id="GO:0004497">
    <property type="term" value="F:monooxygenase activity"/>
    <property type="evidence" value="ECO:0007669"/>
    <property type="project" value="UniProtKB-KW"/>
</dbReference>
<keyword evidence="5 7" id="KW-0408">Iron</keyword>
<evidence type="ECO:0000313" key="8">
    <source>
        <dbReference type="EMBL" id="QDY78784.1"/>
    </source>
</evidence>
<gene>
    <name evidence="8" type="ORF">FQU76_22270</name>
</gene>
<dbReference type="FunFam" id="1.10.630.10:FF:000018">
    <property type="entry name" value="Cytochrome P450 monooxygenase"/>
    <property type="match status" value="1"/>
</dbReference>
<dbReference type="PANTHER" id="PTHR46696">
    <property type="entry name" value="P450, PUTATIVE (EUROFUNG)-RELATED"/>
    <property type="match status" value="1"/>
</dbReference>
<evidence type="ECO:0000256" key="7">
    <source>
        <dbReference type="RuleBase" id="RU000461"/>
    </source>
</evidence>
<dbReference type="OrthoDB" id="5500002at2"/>
<keyword evidence="4 7" id="KW-0560">Oxidoreductase</keyword>
<dbReference type="PRINTS" id="PR00385">
    <property type="entry name" value="P450"/>
</dbReference>
<dbReference type="Pfam" id="PF00067">
    <property type="entry name" value="p450"/>
    <property type="match status" value="1"/>
</dbReference>
<name>A0A5B8JEU6_9ACTN</name>
<dbReference type="GO" id="GO:0020037">
    <property type="term" value="F:heme binding"/>
    <property type="evidence" value="ECO:0007669"/>
    <property type="project" value="InterPro"/>
</dbReference>
<dbReference type="InterPro" id="IPR002397">
    <property type="entry name" value="Cyt_P450_B"/>
</dbReference>
<dbReference type="Proteomes" id="UP000320580">
    <property type="component" value="Chromosome"/>
</dbReference>
<dbReference type="InterPro" id="IPR036396">
    <property type="entry name" value="Cyt_P450_sf"/>
</dbReference>
<dbReference type="GO" id="GO:0005506">
    <property type="term" value="F:iron ion binding"/>
    <property type="evidence" value="ECO:0007669"/>
    <property type="project" value="InterPro"/>
</dbReference>
<dbReference type="EMBL" id="CP042266">
    <property type="protein sequence ID" value="QDY78784.1"/>
    <property type="molecule type" value="Genomic_DNA"/>
</dbReference>
<sequence length="414" mass="45772">MSRTAAPSALSPSLVIDPFVRDLDGETARLRESGPFVRIDLLGAPAWTVTEHSVARKLLTDARLVKDINRWRLWQSGEIDRQWPLVGMIDTGRSMFSVDGAEHRRLRAKTAQAITARRVESMRPVVESITAELLDALPEQADTDGRVDLKTHFAQPLPMSVVCNLMGVPDESIPRQMRLWKKFFSVLTPQDERLGAVDELTEIFTELVREKAAAPGDDLTSALILADEGGEPLTQHEVMGNLKDMIGAGHETTVGLVLNAVRALLANPDQLELVRSGQVPWETVVEEVLRWDPPTTHLLMRFATEDIDVDGFVIGQGEGVVISYRAIGRDRDRHGSEADAFDITRATPIRHMTFGHGPHMCPGAALSRLEANVALPALFARYPDLRLAIPADELRNMPVMTQNDLEAFPILLNG</sequence>
<dbReference type="AlphaFoldDB" id="A0A5B8JEU6"/>
<dbReference type="Gene3D" id="1.10.630.10">
    <property type="entry name" value="Cytochrome P450"/>
    <property type="match status" value="1"/>
</dbReference>
<organism evidence="8 9">
    <name type="scientific">Streptomyces qinzhouensis</name>
    <dbReference type="NCBI Taxonomy" id="2599401"/>
    <lineage>
        <taxon>Bacteria</taxon>
        <taxon>Bacillati</taxon>
        <taxon>Actinomycetota</taxon>
        <taxon>Actinomycetes</taxon>
        <taxon>Kitasatosporales</taxon>
        <taxon>Streptomycetaceae</taxon>
        <taxon>Streptomyces</taxon>
    </lineage>
</organism>
<keyword evidence="3 7" id="KW-0479">Metal-binding</keyword>
<dbReference type="SUPFAM" id="SSF48264">
    <property type="entry name" value="Cytochrome P450"/>
    <property type="match status" value="1"/>
</dbReference>
<accession>A0A5B8JEU6</accession>
<comment type="similarity">
    <text evidence="1 7">Belongs to the cytochrome P450 family.</text>
</comment>
<dbReference type="GO" id="GO:0016705">
    <property type="term" value="F:oxidoreductase activity, acting on paired donors, with incorporation or reduction of molecular oxygen"/>
    <property type="evidence" value="ECO:0007669"/>
    <property type="project" value="InterPro"/>
</dbReference>
<dbReference type="InterPro" id="IPR017972">
    <property type="entry name" value="Cyt_P450_CS"/>
</dbReference>
<proteinExistence type="inferred from homology"/>
<evidence type="ECO:0000256" key="4">
    <source>
        <dbReference type="ARBA" id="ARBA00023002"/>
    </source>
</evidence>
<dbReference type="CDD" id="cd11029">
    <property type="entry name" value="CYP107-like"/>
    <property type="match status" value="1"/>
</dbReference>
<evidence type="ECO:0000256" key="1">
    <source>
        <dbReference type="ARBA" id="ARBA00010617"/>
    </source>
</evidence>
<reference evidence="8 9" key="1">
    <citation type="submission" date="2019-07" db="EMBL/GenBank/DDBJ databases">
        <authorList>
            <person name="Zhu P."/>
        </authorList>
    </citation>
    <scope>NUCLEOTIDE SEQUENCE [LARGE SCALE GENOMIC DNA]</scope>
    <source>
        <strain evidence="8 9">SSL-25</strain>
    </source>
</reference>
<evidence type="ECO:0000256" key="2">
    <source>
        <dbReference type="ARBA" id="ARBA00022617"/>
    </source>
</evidence>
<evidence type="ECO:0000313" key="9">
    <source>
        <dbReference type="Proteomes" id="UP000320580"/>
    </source>
</evidence>
<dbReference type="PROSITE" id="PS00086">
    <property type="entry name" value="CYTOCHROME_P450"/>
    <property type="match status" value="1"/>
</dbReference>
<dbReference type="PRINTS" id="PR00359">
    <property type="entry name" value="BP450"/>
</dbReference>
<evidence type="ECO:0000256" key="6">
    <source>
        <dbReference type="ARBA" id="ARBA00023033"/>
    </source>
</evidence>
<dbReference type="RefSeq" id="WP_146482101.1">
    <property type="nucleotide sequence ID" value="NZ_CP042266.1"/>
</dbReference>
<dbReference type="PANTHER" id="PTHR46696:SF1">
    <property type="entry name" value="CYTOCHROME P450 YJIB-RELATED"/>
    <property type="match status" value="1"/>
</dbReference>
<evidence type="ECO:0000256" key="5">
    <source>
        <dbReference type="ARBA" id="ARBA00023004"/>
    </source>
</evidence>
<protein>
    <submittedName>
        <fullName evidence="8">Cytochrome P450</fullName>
    </submittedName>
</protein>